<protein>
    <submittedName>
        <fullName evidence="2">Histidine phosphotransferase family protein</fullName>
    </submittedName>
</protein>
<feature type="domain" description="Histidine phosphotransferase ChpT C-terminal" evidence="1">
    <location>
        <begin position="77"/>
        <end position="190"/>
    </location>
</feature>
<dbReference type="InterPro" id="IPR018762">
    <property type="entry name" value="ChpT_C"/>
</dbReference>
<dbReference type="InterPro" id="IPR036890">
    <property type="entry name" value="HATPase_C_sf"/>
</dbReference>
<dbReference type="RefSeq" id="WP_284484628.1">
    <property type="nucleotide sequence ID" value="NZ_JASNJE010000005.1"/>
</dbReference>
<evidence type="ECO:0000313" key="2">
    <source>
        <dbReference type="EMBL" id="MDK3072690.1"/>
    </source>
</evidence>
<organism evidence="2 3">
    <name type="scientific">Sedimentitalea xiamensis</name>
    <dbReference type="NCBI Taxonomy" id="3050037"/>
    <lineage>
        <taxon>Bacteria</taxon>
        <taxon>Pseudomonadati</taxon>
        <taxon>Pseudomonadota</taxon>
        <taxon>Alphaproteobacteria</taxon>
        <taxon>Rhodobacterales</taxon>
        <taxon>Paracoccaceae</taxon>
        <taxon>Sedimentitalea</taxon>
    </lineage>
</organism>
<dbReference type="Gene3D" id="3.30.565.10">
    <property type="entry name" value="Histidine kinase-like ATPase, C-terminal domain"/>
    <property type="match status" value="1"/>
</dbReference>
<evidence type="ECO:0000259" key="1">
    <source>
        <dbReference type="Pfam" id="PF10090"/>
    </source>
</evidence>
<dbReference type="Pfam" id="PF10090">
    <property type="entry name" value="HPTransfase"/>
    <property type="match status" value="1"/>
</dbReference>
<accession>A0ABT7FCA3</accession>
<evidence type="ECO:0000313" key="3">
    <source>
        <dbReference type="Proteomes" id="UP001227126"/>
    </source>
</evidence>
<proteinExistence type="predicted"/>
<dbReference type="Proteomes" id="UP001227126">
    <property type="component" value="Unassembled WGS sequence"/>
</dbReference>
<name>A0ABT7FCA3_9RHOB</name>
<gene>
    <name evidence="2" type="ORF">QO034_06165</name>
</gene>
<sequence>MGHSNLNLAALIGSRICHDLISPIGAINNGLELLDMAGGAQGPEMDLISDSVGNAGARIRFFRIAYGAASDQMLGRPEIVSILDDIGKSQRQKMRWGPLEPQPRSQVRMAFLAMQCCETAMPYGGVIHVMVEDGVWTLAAEADKMVIDDALWDGLETPGLLPHITPALVQFALLPEIAKELNRTVSAKRSNGQIIIRF</sequence>
<reference evidence="2 3" key="1">
    <citation type="submission" date="2023-05" db="EMBL/GenBank/DDBJ databases">
        <title>Sedimentitalea sp. nov. JM2-8.</title>
        <authorList>
            <person name="Huang J."/>
        </authorList>
    </citation>
    <scope>NUCLEOTIDE SEQUENCE [LARGE SCALE GENOMIC DNA]</scope>
    <source>
        <strain evidence="2 3">JM2-8</strain>
    </source>
</reference>
<comment type="caution">
    <text evidence="2">The sequence shown here is derived from an EMBL/GenBank/DDBJ whole genome shotgun (WGS) entry which is preliminary data.</text>
</comment>
<keyword evidence="3" id="KW-1185">Reference proteome</keyword>
<dbReference type="EMBL" id="JASNJE010000005">
    <property type="protein sequence ID" value="MDK3072690.1"/>
    <property type="molecule type" value="Genomic_DNA"/>
</dbReference>
<dbReference type="Gene3D" id="1.10.287.130">
    <property type="match status" value="1"/>
</dbReference>